<keyword evidence="9" id="KW-1185">Reference proteome</keyword>
<evidence type="ECO:0000313" key="8">
    <source>
        <dbReference type="EMBL" id="NEY20687.1"/>
    </source>
</evidence>
<name>A0A6M0P865_9BACI</name>
<dbReference type="Pfam" id="PF05140">
    <property type="entry name" value="ResB"/>
    <property type="match status" value="1"/>
</dbReference>
<feature type="transmembrane region" description="Helical" evidence="6">
    <location>
        <begin position="124"/>
        <end position="146"/>
    </location>
</feature>
<keyword evidence="2 6" id="KW-0812">Transmembrane</keyword>
<evidence type="ECO:0000256" key="2">
    <source>
        <dbReference type="ARBA" id="ARBA00022692"/>
    </source>
</evidence>
<keyword evidence="4 6" id="KW-1133">Transmembrane helix</keyword>
<evidence type="ECO:0000256" key="3">
    <source>
        <dbReference type="ARBA" id="ARBA00022748"/>
    </source>
</evidence>
<dbReference type="PANTHER" id="PTHR31566:SF0">
    <property type="entry name" value="CYTOCHROME C BIOGENESIS PROTEIN CCS1, CHLOROPLASTIC"/>
    <property type="match status" value="1"/>
</dbReference>
<keyword evidence="3" id="KW-0201">Cytochrome c-type biogenesis</keyword>
<evidence type="ECO:0000259" key="7">
    <source>
        <dbReference type="Pfam" id="PF05140"/>
    </source>
</evidence>
<dbReference type="InterPro" id="IPR023494">
    <property type="entry name" value="Cyt_c_bgen_Ccs1/CcsB/ResB"/>
</dbReference>
<dbReference type="AlphaFoldDB" id="A0A6M0P865"/>
<evidence type="ECO:0000256" key="5">
    <source>
        <dbReference type="ARBA" id="ARBA00023136"/>
    </source>
</evidence>
<evidence type="ECO:0000256" key="4">
    <source>
        <dbReference type="ARBA" id="ARBA00022989"/>
    </source>
</evidence>
<evidence type="ECO:0000313" key="9">
    <source>
        <dbReference type="Proteomes" id="UP000476934"/>
    </source>
</evidence>
<dbReference type="PANTHER" id="PTHR31566">
    <property type="entry name" value="CYTOCHROME C BIOGENESIS PROTEIN CCS1, CHLOROPLASTIC"/>
    <property type="match status" value="1"/>
</dbReference>
<comment type="subcellular location">
    <subcellularLocation>
        <location evidence="1">Membrane</location>
        <topology evidence="1">Multi-pass membrane protein</topology>
    </subcellularLocation>
</comment>
<evidence type="ECO:0000256" key="1">
    <source>
        <dbReference type="ARBA" id="ARBA00004141"/>
    </source>
</evidence>
<dbReference type="InterPro" id="IPR007816">
    <property type="entry name" value="ResB-like_domain"/>
</dbReference>
<reference evidence="8 9" key="1">
    <citation type="submission" date="2020-03" db="EMBL/GenBank/DDBJ databases">
        <title>Bacillus aquiflavi sp. nov., isolated from yellow water of strong flavor Chinese baijiu in Yibin region of China.</title>
        <authorList>
            <person name="Xie J."/>
        </authorList>
    </citation>
    <scope>NUCLEOTIDE SEQUENCE [LARGE SCALE GENOMIC DNA]</scope>
    <source>
        <strain evidence="8 9">Gsoil 114</strain>
    </source>
</reference>
<keyword evidence="5 6" id="KW-0472">Membrane</keyword>
<protein>
    <submittedName>
        <fullName evidence="8">Cytochrome C biogenesis protein</fullName>
    </submittedName>
</protein>
<dbReference type="RefSeq" id="WP_163174049.1">
    <property type="nucleotide sequence ID" value="NZ_JAAIWK010000019.1"/>
</dbReference>
<sequence>MNAIKCECGHVNPIGTILCEACGSPLTEEAKKQQLYDMRYEGSGLRSKTYHKTIVDEVWNFFSSVKIGVIFIVLTLIATAVGTIFPQQNYIPSNIDPASYYKQEYGIFGELWYKLGFQNLYGSWWYLLLIAMIGVSLVICSLDRFIPLRRALQHQKVSKHAGFFKKQRLYAEKEGLLDDHTYFIIIEKLKAKHYHIREEDGNLLAEKNRFSRWGPYVNHIGLIIFLIGCMLRSVPGMYVDELVWIREGEKKVLPGTQNKYVLQNRHFTVQVYSKKHDNHNYSAAITKAGKVAKNFQTDVVLYKQNSQHMLGENGHLQKIKSFSIQVNKPLTFDHYAIYQSDYKLHELYTMTFALENKHTQRKHGAITINLYNPKEVYLLENGYQVNLLGYYPSFTGFAKNGEPQTNSYIPNNPAFIFSLVSPMHPEGEKSFVSIQKTIEPSGNNDFKLKFVRATTRNVSALTVRKDLTLWFLAVGGAIFMIGVVQGAYWNHRRIWLKRENCGMAAAAHTNKNWFGFQRELRTIFSEVNIDFIDQHCKKINY</sequence>
<feature type="transmembrane region" description="Helical" evidence="6">
    <location>
        <begin position="67"/>
        <end position="85"/>
    </location>
</feature>
<dbReference type="Proteomes" id="UP000476934">
    <property type="component" value="Unassembled WGS sequence"/>
</dbReference>
<feature type="transmembrane region" description="Helical" evidence="6">
    <location>
        <begin position="467"/>
        <end position="489"/>
    </location>
</feature>
<gene>
    <name evidence="8" type="ORF">G4D61_12035</name>
</gene>
<dbReference type="GO" id="GO:0016020">
    <property type="term" value="C:membrane"/>
    <property type="evidence" value="ECO:0007669"/>
    <property type="project" value="UniProtKB-SubCell"/>
</dbReference>
<feature type="domain" description="ResB-like" evidence="7">
    <location>
        <begin position="65"/>
        <end position="520"/>
    </location>
</feature>
<comment type="caution">
    <text evidence="8">The sequence shown here is derived from an EMBL/GenBank/DDBJ whole genome shotgun (WGS) entry which is preliminary data.</text>
</comment>
<evidence type="ECO:0000256" key="6">
    <source>
        <dbReference type="SAM" id="Phobius"/>
    </source>
</evidence>
<accession>A0A6M0P865</accession>
<proteinExistence type="predicted"/>
<feature type="transmembrane region" description="Helical" evidence="6">
    <location>
        <begin position="216"/>
        <end position="234"/>
    </location>
</feature>
<dbReference type="EMBL" id="JAAIWK010000019">
    <property type="protein sequence ID" value="NEY20687.1"/>
    <property type="molecule type" value="Genomic_DNA"/>
</dbReference>
<organism evidence="8 9">
    <name type="scientific">Heyndrickxia ginsengihumi</name>
    <dbReference type="NCBI Taxonomy" id="363870"/>
    <lineage>
        <taxon>Bacteria</taxon>
        <taxon>Bacillati</taxon>
        <taxon>Bacillota</taxon>
        <taxon>Bacilli</taxon>
        <taxon>Bacillales</taxon>
        <taxon>Bacillaceae</taxon>
        <taxon>Heyndrickxia</taxon>
    </lineage>
</organism>
<dbReference type="GO" id="GO:0017004">
    <property type="term" value="P:cytochrome complex assembly"/>
    <property type="evidence" value="ECO:0007669"/>
    <property type="project" value="UniProtKB-KW"/>
</dbReference>